<evidence type="ECO:0000313" key="1">
    <source>
        <dbReference type="EMBL" id="MPN59041.1"/>
    </source>
</evidence>
<dbReference type="EMBL" id="VSSQ01132548">
    <property type="protein sequence ID" value="MPN59041.1"/>
    <property type="molecule type" value="Genomic_DNA"/>
</dbReference>
<dbReference type="AlphaFoldDB" id="A0A645J5Z6"/>
<organism evidence="1">
    <name type="scientific">bioreactor metagenome</name>
    <dbReference type="NCBI Taxonomy" id="1076179"/>
    <lineage>
        <taxon>unclassified sequences</taxon>
        <taxon>metagenomes</taxon>
        <taxon>ecological metagenomes</taxon>
    </lineage>
</organism>
<accession>A0A645J5Z6</accession>
<protein>
    <submittedName>
        <fullName evidence="1">Uncharacterized protein</fullName>
    </submittedName>
</protein>
<reference evidence="1" key="1">
    <citation type="submission" date="2019-08" db="EMBL/GenBank/DDBJ databases">
        <authorList>
            <person name="Kucharzyk K."/>
            <person name="Murdoch R.W."/>
            <person name="Higgins S."/>
            <person name="Loffler F."/>
        </authorList>
    </citation>
    <scope>NUCLEOTIDE SEQUENCE</scope>
</reference>
<gene>
    <name evidence="1" type="ORF">SDC9_206759</name>
</gene>
<comment type="caution">
    <text evidence="1">The sequence shown here is derived from an EMBL/GenBank/DDBJ whole genome shotgun (WGS) entry which is preliminary data.</text>
</comment>
<sequence>MYKKILCTIAAFILCTNIVFADFKNVIKDIDAISNSLNTIFISTLKDDEYTKVEDNIKFIQSQISSEKNEILKEFEKSINKERVSYLSLLSVLNYYETSILELQNYYQEKNNQSFITSVSAFNEGYSIFETVKARLNYK</sequence>
<name>A0A645J5Z6_9ZZZZ</name>
<proteinExistence type="predicted"/>